<evidence type="ECO:0000256" key="3">
    <source>
        <dbReference type="ARBA" id="ARBA00022692"/>
    </source>
</evidence>
<name>A0A4Q2SBY9_9ACTN</name>
<evidence type="ECO:0000313" key="9">
    <source>
        <dbReference type="Proteomes" id="UP000293291"/>
    </source>
</evidence>
<feature type="transmembrane region" description="Helical" evidence="7">
    <location>
        <begin position="207"/>
        <end position="228"/>
    </location>
</feature>
<dbReference type="InterPro" id="IPR004307">
    <property type="entry name" value="TspO_MBR"/>
</dbReference>
<feature type="transmembrane region" description="Helical" evidence="7">
    <location>
        <begin position="179"/>
        <end position="200"/>
    </location>
</feature>
<dbReference type="Gene3D" id="1.20.1260.100">
    <property type="entry name" value="TspO/MBR protein"/>
    <property type="match status" value="1"/>
</dbReference>
<dbReference type="AlphaFoldDB" id="A0A4Q2SBY9"/>
<evidence type="ECO:0000256" key="6">
    <source>
        <dbReference type="SAM" id="MobiDB-lite"/>
    </source>
</evidence>
<feature type="transmembrane region" description="Helical" evidence="7">
    <location>
        <begin position="76"/>
        <end position="102"/>
    </location>
</feature>
<dbReference type="PANTHER" id="PTHR10057">
    <property type="entry name" value="PERIPHERAL-TYPE BENZODIAZEPINE RECEPTOR"/>
    <property type="match status" value="1"/>
</dbReference>
<evidence type="ECO:0000256" key="2">
    <source>
        <dbReference type="ARBA" id="ARBA00007524"/>
    </source>
</evidence>
<dbReference type="PANTHER" id="PTHR10057:SF0">
    <property type="entry name" value="TRANSLOCATOR PROTEIN"/>
    <property type="match status" value="1"/>
</dbReference>
<dbReference type="GO" id="GO:0033013">
    <property type="term" value="P:tetrapyrrole metabolic process"/>
    <property type="evidence" value="ECO:0007669"/>
    <property type="project" value="UniProtKB-ARBA"/>
</dbReference>
<feature type="compositionally biased region" description="Low complexity" evidence="6">
    <location>
        <begin position="1"/>
        <end position="18"/>
    </location>
</feature>
<evidence type="ECO:0000256" key="1">
    <source>
        <dbReference type="ARBA" id="ARBA00004141"/>
    </source>
</evidence>
<feature type="compositionally biased region" description="Basic residues" evidence="6">
    <location>
        <begin position="19"/>
        <end position="29"/>
    </location>
</feature>
<evidence type="ECO:0000256" key="4">
    <source>
        <dbReference type="ARBA" id="ARBA00022989"/>
    </source>
</evidence>
<comment type="caution">
    <text evidence="8">The sequence shown here is derived from an EMBL/GenBank/DDBJ whole genome shotgun (WGS) entry which is preliminary data.</text>
</comment>
<dbReference type="InterPro" id="IPR038330">
    <property type="entry name" value="TspO/MBR-related_sf"/>
</dbReference>
<dbReference type="Proteomes" id="UP000293291">
    <property type="component" value="Unassembled WGS sequence"/>
</dbReference>
<keyword evidence="4 7" id="KW-1133">Transmembrane helix</keyword>
<sequence length="231" mass="24443">MGPDGGDAARPRAAAAPQRARRRPGRCRRRDAGAGGAGARGRRLARAGRCGRARRDGGLGDRLRGRRTRAPRRRGIAVTAWAPTLAWCALVVVFAALSNAWNGHEPGWYASLARPSFQPPDVVFGVMWPLNFLLLLVVGLTAVRTAPTGAAWAATGVLAVSVALALGWAWLFYVPHSLGPAAVSLAGAALLTWVLVVVVARFEPWGGVLLAPYALWLSVATVLSVSYARLN</sequence>
<comment type="subcellular location">
    <subcellularLocation>
        <location evidence="1">Membrane</location>
        <topology evidence="1">Multi-pass membrane protein</topology>
    </subcellularLocation>
</comment>
<feature type="region of interest" description="Disordered" evidence="6">
    <location>
        <begin position="1"/>
        <end position="66"/>
    </location>
</feature>
<organism evidence="8 9">
    <name type="scientific">Nocardioides ganghwensis</name>
    <dbReference type="NCBI Taxonomy" id="252230"/>
    <lineage>
        <taxon>Bacteria</taxon>
        <taxon>Bacillati</taxon>
        <taxon>Actinomycetota</taxon>
        <taxon>Actinomycetes</taxon>
        <taxon>Propionibacteriales</taxon>
        <taxon>Nocardioidaceae</taxon>
        <taxon>Nocardioides</taxon>
    </lineage>
</organism>
<feature type="compositionally biased region" description="Basic residues" evidence="6">
    <location>
        <begin position="40"/>
        <end position="52"/>
    </location>
</feature>
<comment type="similarity">
    <text evidence="2">Belongs to the TspO/BZRP family.</text>
</comment>
<feature type="compositionally biased region" description="Basic and acidic residues" evidence="6">
    <location>
        <begin position="53"/>
        <end position="63"/>
    </location>
</feature>
<dbReference type="Pfam" id="PF03073">
    <property type="entry name" value="TspO_MBR"/>
    <property type="match status" value="1"/>
</dbReference>
<feature type="transmembrane region" description="Helical" evidence="7">
    <location>
        <begin position="122"/>
        <end position="143"/>
    </location>
</feature>
<dbReference type="EMBL" id="SDWU01000020">
    <property type="protein sequence ID" value="RYB99161.1"/>
    <property type="molecule type" value="Genomic_DNA"/>
</dbReference>
<evidence type="ECO:0000313" key="8">
    <source>
        <dbReference type="EMBL" id="RYB99161.1"/>
    </source>
</evidence>
<evidence type="ECO:0000256" key="5">
    <source>
        <dbReference type="ARBA" id="ARBA00023136"/>
    </source>
</evidence>
<dbReference type="GO" id="GO:0016020">
    <property type="term" value="C:membrane"/>
    <property type="evidence" value="ECO:0007669"/>
    <property type="project" value="UniProtKB-SubCell"/>
</dbReference>
<dbReference type="OrthoDB" id="9795496at2"/>
<keyword evidence="9" id="KW-1185">Reference proteome</keyword>
<gene>
    <name evidence="8" type="ORF">EUA07_16985</name>
</gene>
<proteinExistence type="inferred from homology"/>
<accession>A0A4Q2SBY9</accession>
<keyword evidence="3 7" id="KW-0812">Transmembrane</keyword>
<feature type="transmembrane region" description="Helical" evidence="7">
    <location>
        <begin position="150"/>
        <end position="173"/>
    </location>
</feature>
<protein>
    <submittedName>
        <fullName evidence="8">Tryptophan-rich sensory protein</fullName>
    </submittedName>
</protein>
<dbReference type="CDD" id="cd15904">
    <property type="entry name" value="TSPO_MBR"/>
    <property type="match status" value="1"/>
</dbReference>
<reference evidence="8 9" key="1">
    <citation type="submission" date="2019-01" db="EMBL/GenBank/DDBJ databases">
        <title>Novel species of Nocardioides.</title>
        <authorList>
            <person name="Liu Q."/>
            <person name="Xin Y.-H."/>
        </authorList>
    </citation>
    <scope>NUCLEOTIDE SEQUENCE [LARGE SCALE GENOMIC DNA]</scope>
    <source>
        <strain evidence="8 9">CGMCC 4.6875</strain>
    </source>
</reference>
<evidence type="ECO:0000256" key="7">
    <source>
        <dbReference type="SAM" id="Phobius"/>
    </source>
</evidence>
<keyword evidence="5 7" id="KW-0472">Membrane</keyword>